<feature type="domain" description="CoA carboxyltransferase N-terminal" evidence="1">
    <location>
        <begin position="16"/>
        <end position="274"/>
    </location>
</feature>
<dbReference type="Proteomes" id="UP000019402">
    <property type="component" value="Unassembled WGS sequence"/>
</dbReference>
<dbReference type="GO" id="GO:0004485">
    <property type="term" value="F:methylcrotonoyl-CoA carboxylase activity"/>
    <property type="evidence" value="ECO:0007669"/>
    <property type="project" value="TreeGrafter"/>
</dbReference>
<comment type="caution">
    <text evidence="3">The sequence shown here is derived from an EMBL/GenBank/DDBJ whole genome shotgun (WGS) entry which is preliminary data.</text>
</comment>
<dbReference type="EMBL" id="BAMD01000017">
    <property type="protein sequence ID" value="GAF03090.1"/>
    <property type="molecule type" value="Genomic_DNA"/>
</dbReference>
<keyword evidence="4" id="KW-1185">Reference proteome</keyword>
<dbReference type="RefSeq" id="WP_027470219.1">
    <property type="nucleotide sequence ID" value="NZ_BAMD01000017.1"/>
</dbReference>
<dbReference type="GO" id="GO:0006552">
    <property type="term" value="P:L-leucine catabolic process"/>
    <property type="evidence" value="ECO:0007669"/>
    <property type="project" value="TreeGrafter"/>
</dbReference>
<gene>
    <name evidence="3" type="ORF">JCM21142_41748</name>
</gene>
<evidence type="ECO:0000259" key="2">
    <source>
        <dbReference type="PROSITE" id="PS50989"/>
    </source>
</evidence>
<dbReference type="InterPro" id="IPR034733">
    <property type="entry name" value="AcCoA_carboxyl_beta"/>
</dbReference>
<dbReference type="AlphaFoldDB" id="W7XXD4"/>
<dbReference type="InterPro" id="IPR045190">
    <property type="entry name" value="MCCB/AccD1-like"/>
</dbReference>
<proteinExistence type="predicted"/>
<dbReference type="GO" id="GO:1905202">
    <property type="term" value="C:methylcrotonoyl-CoA carboxylase complex"/>
    <property type="evidence" value="ECO:0007669"/>
    <property type="project" value="TreeGrafter"/>
</dbReference>
<evidence type="ECO:0000259" key="1">
    <source>
        <dbReference type="PROSITE" id="PS50980"/>
    </source>
</evidence>
<dbReference type="SUPFAM" id="SSF52096">
    <property type="entry name" value="ClpP/crotonase"/>
    <property type="match status" value="2"/>
</dbReference>
<dbReference type="PROSITE" id="PS50980">
    <property type="entry name" value="COA_CT_NTER"/>
    <property type="match status" value="1"/>
</dbReference>
<dbReference type="PANTHER" id="PTHR22855">
    <property type="entry name" value="ACETYL, PROPIONYL, PYRUVATE, AND GLUTACONYL CARBOXYLASE-RELATED"/>
    <property type="match status" value="1"/>
</dbReference>
<name>W7XXD4_9BACT</name>
<sequence>MTKMTSIRNNNTIPNHPEVNLEISKFNQIIQSLNQLNTKQKERHKKRGKLLAHERINLLIDKQTPFVELSPLAAYGQYNDSFPSAGIITGIGIIQGRESIIIANDACTKGGTYVKETIKKHLRAQEIAEQNNLACVYLVDSGGIFLPEQAQVFPDKEDFGRIFYNQARLSSMGIPQISIVMGSCTAGGAYIPAMSDETIIVKNQGTIFLGGPPLVKAATGEDVTAEELGGGKLHTSESGVADHLADDDHHAIEICREIFKSLPHPSKENYKRTQEAPPQYPREAIYNEIPNIGSKQRDVRPLIKCLTDHSEFNEFKPDYGSTLVTGYANINGFSVGILANNGILFSESAQKGAHFIQLCNNRNLPMIFLQNIAGFMVGKEYEKRGIAKDGAKMVNALANSRVPFFTIITGGSYGAGNYAMGGRAFGPRLLFTWPNSSISVMGPRQAADVLATVKKDQAKAAGVEISEDELNQLKNKTRQGFEKEASPYYATSRLWDDGIIDPADTRMILTIGLTIAQNKPNNTSTYGIFRM</sequence>
<dbReference type="InterPro" id="IPR011762">
    <property type="entry name" value="COA_CT_N"/>
</dbReference>
<dbReference type="InterPro" id="IPR011763">
    <property type="entry name" value="COA_CT_C"/>
</dbReference>
<dbReference type="PANTHER" id="PTHR22855:SF13">
    <property type="entry name" value="METHYLCROTONOYL-COA CARBOXYLASE BETA CHAIN, MITOCHONDRIAL"/>
    <property type="match status" value="1"/>
</dbReference>
<reference evidence="3 4" key="1">
    <citation type="journal article" date="2014" name="Genome Announc.">
        <title>Draft Genome Sequence of Cytophaga fermentans JCM 21142T, a Facultative Anaerobe Isolated from Marine Mud.</title>
        <authorList>
            <person name="Starns D."/>
            <person name="Oshima K."/>
            <person name="Suda W."/>
            <person name="Iino T."/>
            <person name="Yuki M."/>
            <person name="Inoue J."/>
            <person name="Kitamura K."/>
            <person name="Iida T."/>
            <person name="Darby A."/>
            <person name="Hattori M."/>
            <person name="Ohkuma M."/>
        </authorList>
    </citation>
    <scope>NUCLEOTIDE SEQUENCE [LARGE SCALE GENOMIC DNA]</scope>
    <source>
        <strain evidence="3 4">JCM 21142</strain>
    </source>
</reference>
<dbReference type="Pfam" id="PF01039">
    <property type="entry name" value="Carboxyl_trans"/>
    <property type="match status" value="1"/>
</dbReference>
<dbReference type="Gene3D" id="3.90.226.10">
    <property type="entry name" value="2-enoyl-CoA Hydratase, Chain A, domain 1"/>
    <property type="match status" value="2"/>
</dbReference>
<feature type="domain" description="CoA carboxyltransferase C-terminal" evidence="2">
    <location>
        <begin position="277"/>
        <end position="521"/>
    </location>
</feature>
<accession>W7XXD4</accession>
<protein>
    <submittedName>
        <fullName evidence="3">Putative propionyl-CoA carboxylase beta chain 5</fullName>
    </submittedName>
</protein>
<dbReference type="eggNOG" id="COG4799">
    <property type="taxonomic scope" value="Bacteria"/>
</dbReference>
<dbReference type="InterPro" id="IPR029045">
    <property type="entry name" value="ClpP/crotonase-like_dom_sf"/>
</dbReference>
<dbReference type="FunFam" id="3.90.226.10:FF:000046">
    <property type="entry name" value="Geranyl-CoA carboxylase beta subunit"/>
    <property type="match status" value="1"/>
</dbReference>
<organism evidence="3 4">
    <name type="scientific">Saccharicrinis fermentans DSM 9555 = JCM 21142</name>
    <dbReference type="NCBI Taxonomy" id="869213"/>
    <lineage>
        <taxon>Bacteria</taxon>
        <taxon>Pseudomonadati</taxon>
        <taxon>Bacteroidota</taxon>
        <taxon>Bacteroidia</taxon>
        <taxon>Marinilabiliales</taxon>
        <taxon>Marinilabiliaceae</taxon>
        <taxon>Saccharicrinis</taxon>
    </lineage>
</organism>
<dbReference type="FunFam" id="3.90.226.10:FF:000004">
    <property type="entry name" value="Methylcrotonoyl-CoA carboxylase beta chain"/>
    <property type="match status" value="1"/>
</dbReference>
<dbReference type="STRING" id="869213.GCA_000517085_00117"/>
<evidence type="ECO:0000313" key="3">
    <source>
        <dbReference type="EMBL" id="GAF03090.1"/>
    </source>
</evidence>
<dbReference type="PROSITE" id="PS50989">
    <property type="entry name" value="COA_CT_CTER"/>
    <property type="match status" value="1"/>
</dbReference>
<evidence type="ECO:0000313" key="4">
    <source>
        <dbReference type="Proteomes" id="UP000019402"/>
    </source>
</evidence>